<dbReference type="RefSeq" id="WP_146088176.1">
    <property type="nucleotide sequence ID" value="NZ_FNVU01000001.1"/>
</dbReference>
<evidence type="ECO:0000256" key="4">
    <source>
        <dbReference type="ARBA" id="ARBA00022840"/>
    </source>
</evidence>
<dbReference type="PROSITE" id="PS50893">
    <property type="entry name" value="ABC_TRANSPORTER_2"/>
    <property type="match status" value="1"/>
</dbReference>
<dbReference type="InterPro" id="IPR050763">
    <property type="entry name" value="ABC_transporter_ATP-binding"/>
</dbReference>
<dbReference type="Gene3D" id="3.40.50.300">
    <property type="entry name" value="P-loop containing nucleotide triphosphate hydrolases"/>
    <property type="match status" value="1"/>
</dbReference>
<gene>
    <name evidence="7" type="ORF">SAMN05216223_101256</name>
</gene>
<dbReference type="GO" id="GO:0005524">
    <property type="term" value="F:ATP binding"/>
    <property type="evidence" value="ECO:0007669"/>
    <property type="project" value="UniProtKB-KW"/>
</dbReference>
<dbReference type="Proteomes" id="UP000236754">
    <property type="component" value="Unassembled WGS sequence"/>
</dbReference>
<organism evidence="7 8">
    <name type="scientific">Actinacidiphila yanglinensis</name>
    <dbReference type="NCBI Taxonomy" id="310779"/>
    <lineage>
        <taxon>Bacteria</taxon>
        <taxon>Bacillati</taxon>
        <taxon>Actinomycetota</taxon>
        <taxon>Actinomycetes</taxon>
        <taxon>Kitasatosporales</taxon>
        <taxon>Streptomycetaceae</taxon>
        <taxon>Actinacidiphila</taxon>
    </lineage>
</organism>
<protein>
    <submittedName>
        <fullName evidence="7">ABC-2 type transport system ATP-binding protein</fullName>
    </submittedName>
</protein>
<evidence type="ECO:0000256" key="2">
    <source>
        <dbReference type="ARBA" id="ARBA00022448"/>
    </source>
</evidence>
<keyword evidence="2" id="KW-0813">Transport</keyword>
<proteinExistence type="predicted"/>
<dbReference type="AlphaFoldDB" id="A0A1H5SS52"/>
<dbReference type="InterPro" id="IPR027417">
    <property type="entry name" value="P-loop_NTPase"/>
</dbReference>
<dbReference type="Pfam" id="PF00005">
    <property type="entry name" value="ABC_tran"/>
    <property type="match status" value="1"/>
</dbReference>
<dbReference type="OrthoDB" id="9804819at2"/>
<evidence type="ECO:0000313" key="8">
    <source>
        <dbReference type="Proteomes" id="UP000236754"/>
    </source>
</evidence>
<reference evidence="7 8" key="1">
    <citation type="submission" date="2016-10" db="EMBL/GenBank/DDBJ databases">
        <authorList>
            <person name="de Groot N.N."/>
        </authorList>
    </citation>
    <scope>NUCLEOTIDE SEQUENCE [LARGE SCALE GENOMIC DNA]</scope>
    <source>
        <strain evidence="7 8">CGMCC 4.2023</strain>
    </source>
</reference>
<keyword evidence="8" id="KW-1185">Reference proteome</keyword>
<evidence type="ECO:0000256" key="3">
    <source>
        <dbReference type="ARBA" id="ARBA00022741"/>
    </source>
</evidence>
<accession>A0A1H5SS52</accession>
<evidence type="ECO:0000256" key="1">
    <source>
        <dbReference type="ARBA" id="ARBA00004202"/>
    </source>
</evidence>
<name>A0A1H5SS52_9ACTN</name>
<comment type="subcellular location">
    <subcellularLocation>
        <location evidence="1">Cell membrane</location>
        <topology evidence="1">Peripheral membrane protein</topology>
    </subcellularLocation>
</comment>
<dbReference type="InterPro" id="IPR003439">
    <property type="entry name" value="ABC_transporter-like_ATP-bd"/>
</dbReference>
<dbReference type="PANTHER" id="PTHR42711:SF19">
    <property type="entry name" value="DOXORUBICIN RESISTANCE ATP-BINDING PROTEIN DRRA"/>
    <property type="match status" value="1"/>
</dbReference>
<evidence type="ECO:0000259" key="6">
    <source>
        <dbReference type="PROSITE" id="PS50893"/>
    </source>
</evidence>
<sequence length="376" mass="38586">MSPAAAAAGQHLLASGPDRSPAIRVRGLRKVYGSTVAVEDLDLDVPHGTVHALLGPAGAGKATVLRILAARAEADGGDLCVGGRDPRTEAAAVRAAVGLAGRTTVVDAGRTCEENLLRGSALCRLPRSAGVARAAELLDRLGLSEVAAEPAGTLSSGRRRLLDLAGVLAGEPSCVLMDEPVDPLDAEGRGIVRDALRALAADGITVLLATRSPQEAGLIADRIGIMHRGRLVAAGTQDELLRLIPGGHIRLHFASVAELAAATARFGLDTAIRDDTALTLQIPGDGSVGLMRAVLDVLEDAAVEPRRLTVHSPGLEDVLASLVDDGARGPAVAAGSVPARDAATGREARGRGALWQAVLPPWLRARAPRPVSVAVR</sequence>
<evidence type="ECO:0000313" key="7">
    <source>
        <dbReference type="EMBL" id="SEF53416.1"/>
    </source>
</evidence>
<dbReference type="GO" id="GO:0016887">
    <property type="term" value="F:ATP hydrolysis activity"/>
    <property type="evidence" value="ECO:0007669"/>
    <property type="project" value="InterPro"/>
</dbReference>
<dbReference type="SUPFAM" id="SSF52540">
    <property type="entry name" value="P-loop containing nucleoside triphosphate hydrolases"/>
    <property type="match status" value="1"/>
</dbReference>
<dbReference type="GO" id="GO:0005886">
    <property type="term" value="C:plasma membrane"/>
    <property type="evidence" value="ECO:0007669"/>
    <property type="project" value="UniProtKB-SubCell"/>
</dbReference>
<keyword evidence="3" id="KW-0547">Nucleotide-binding</keyword>
<dbReference type="GO" id="GO:0046677">
    <property type="term" value="P:response to antibiotic"/>
    <property type="evidence" value="ECO:0007669"/>
    <property type="project" value="UniProtKB-KW"/>
</dbReference>
<evidence type="ECO:0000256" key="5">
    <source>
        <dbReference type="ARBA" id="ARBA00023251"/>
    </source>
</evidence>
<dbReference type="EMBL" id="FNVU01000001">
    <property type="protein sequence ID" value="SEF53416.1"/>
    <property type="molecule type" value="Genomic_DNA"/>
</dbReference>
<keyword evidence="4 7" id="KW-0067">ATP-binding</keyword>
<keyword evidence="5" id="KW-0046">Antibiotic resistance</keyword>
<dbReference type="PANTHER" id="PTHR42711">
    <property type="entry name" value="ABC TRANSPORTER ATP-BINDING PROTEIN"/>
    <property type="match status" value="1"/>
</dbReference>
<feature type="domain" description="ABC transporter" evidence="6">
    <location>
        <begin position="23"/>
        <end position="253"/>
    </location>
</feature>